<keyword evidence="1" id="KW-0472">Membrane</keyword>
<gene>
    <name evidence="2" type="ORF">BpHYR1_018342</name>
</gene>
<dbReference type="AlphaFoldDB" id="A0A3M7RA54"/>
<proteinExistence type="predicted"/>
<protein>
    <submittedName>
        <fullName evidence="2">Uncharacterized protein</fullName>
    </submittedName>
</protein>
<dbReference type="EMBL" id="REGN01003873">
    <property type="protein sequence ID" value="RNA20349.1"/>
    <property type="molecule type" value="Genomic_DNA"/>
</dbReference>
<comment type="caution">
    <text evidence="2">The sequence shown here is derived from an EMBL/GenBank/DDBJ whole genome shotgun (WGS) entry which is preliminary data.</text>
</comment>
<feature type="transmembrane region" description="Helical" evidence="1">
    <location>
        <begin position="20"/>
        <end position="37"/>
    </location>
</feature>
<evidence type="ECO:0000313" key="3">
    <source>
        <dbReference type="Proteomes" id="UP000276133"/>
    </source>
</evidence>
<keyword evidence="1" id="KW-0812">Transmembrane</keyword>
<keyword evidence="3" id="KW-1185">Reference proteome</keyword>
<organism evidence="2 3">
    <name type="scientific">Brachionus plicatilis</name>
    <name type="common">Marine rotifer</name>
    <name type="synonym">Brachionus muelleri</name>
    <dbReference type="NCBI Taxonomy" id="10195"/>
    <lineage>
        <taxon>Eukaryota</taxon>
        <taxon>Metazoa</taxon>
        <taxon>Spiralia</taxon>
        <taxon>Gnathifera</taxon>
        <taxon>Rotifera</taxon>
        <taxon>Eurotatoria</taxon>
        <taxon>Monogononta</taxon>
        <taxon>Pseudotrocha</taxon>
        <taxon>Ploima</taxon>
        <taxon>Brachionidae</taxon>
        <taxon>Brachionus</taxon>
    </lineage>
</organism>
<dbReference type="Proteomes" id="UP000276133">
    <property type="component" value="Unassembled WGS sequence"/>
</dbReference>
<evidence type="ECO:0000256" key="1">
    <source>
        <dbReference type="SAM" id="Phobius"/>
    </source>
</evidence>
<reference evidence="2 3" key="1">
    <citation type="journal article" date="2018" name="Sci. Rep.">
        <title>Genomic signatures of local adaptation to the degree of environmental predictability in rotifers.</title>
        <authorList>
            <person name="Franch-Gras L."/>
            <person name="Hahn C."/>
            <person name="Garcia-Roger E.M."/>
            <person name="Carmona M.J."/>
            <person name="Serra M."/>
            <person name="Gomez A."/>
        </authorList>
    </citation>
    <scope>NUCLEOTIDE SEQUENCE [LARGE SCALE GENOMIC DNA]</scope>
    <source>
        <strain evidence="2">HYR1</strain>
    </source>
</reference>
<evidence type="ECO:0000313" key="2">
    <source>
        <dbReference type="EMBL" id="RNA20349.1"/>
    </source>
</evidence>
<name>A0A3M7RA54_BRAPC</name>
<sequence>MQLILNFNVLTHLCNFFNDQLLYFFKVIPVIYIVVFVKRNPTLVHETNTISSILHRMLLKINFSKNYFLIDLHIQFVNPSLDYVFGAYGVSMYRNALPPNALHFKPEFWILMLHLTHFFFQIRCD</sequence>
<accession>A0A3M7RA54</accession>
<keyword evidence="1" id="KW-1133">Transmembrane helix</keyword>